<reference evidence="1" key="1">
    <citation type="submission" date="2023-04" db="EMBL/GenBank/DDBJ databases">
        <title>Black Yeasts Isolated from many extreme environments.</title>
        <authorList>
            <person name="Coleine C."/>
            <person name="Stajich J.E."/>
            <person name="Selbmann L."/>
        </authorList>
    </citation>
    <scope>NUCLEOTIDE SEQUENCE</scope>
    <source>
        <strain evidence="1">CCFEE 5312</strain>
    </source>
</reference>
<gene>
    <name evidence="1" type="ORF">LTR09_002887</name>
</gene>
<accession>A0AAJ0GF97</accession>
<name>A0AAJ0GF97_9PEZI</name>
<keyword evidence="2" id="KW-1185">Reference proteome</keyword>
<evidence type="ECO:0000313" key="1">
    <source>
        <dbReference type="EMBL" id="KAK3056380.1"/>
    </source>
</evidence>
<comment type="caution">
    <text evidence="1">The sequence shown here is derived from an EMBL/GenBank/DDBJ whole genome shotgun (WGS) entry which is preliminary data.</text>
</comment>
<evidence type="ECO:0000313" key="2">
    <source>
        <dbReference type="Proteomes" id="UP001271007"/>
    </source>
</evidence>
<proteinExistence type="predicted"/>
<sequence length="180" mass="21033">MFKAIKARTIRQPLFETFTRANHITARRTRTLSSQPANLIPYSFTNPNTSLKYFRDVAAPMKVLSRARNDIRNEYTSVSLQNMTNKTECLDAVRKVEYKIDNGLRDIDSQLAKMKTEMRADMKEALLHHQERMDLRIKSRDELAEINRKGRRAVLFVCVFGAVVLWAENRHYNRTGVRGW</sequence>
<dbReference type="AlphaFoldDB" id="A0AAJ0GF97"/>
<dbReference type="EMBL" id="JAWDJX010000006">
    <property type="protein sequence ID" value="KAK3056380.1"/>
    <property type="molecule type" value="Genomic_DNA"/>
</dbReference>
<organism evidence="1 2">
    <name type="scientific">Extremus antarcticus</name>
    <dbReference type="NCBI Taxonomy" id="702011"/>
    <lineage>
        <taxon>Eukaryota</taxon>
        <taxon>Fungi</taxon>
        <taxon>Dikarya</taxon>
        <taxon>Ascomycota</taxon>
        <taxon>Pezizomycotina</taxon>
        <taxon>Dothideomycetes</taxon>
        <taxon>Dothideomycetidae</taxon>
        <taxon>Mycosphaerellales</taxon>
        <taxon>Extremaceae</taxon>
        <taxon>Extremus</taxon>
    </lineage>
</organism>
<dbReference type="Proteomes" id="UP001271007">
    <property type="component" value="Unassembled WGS sequence"/>
</dbReference>
<protein>
    <submittedName>
        <fullName evidence="1">Uncharacterized protein</fullName>
    </submittedName>
</protein>